<dbReference type="OrthoDB" id="4872130at2"/>
<accession>A0A542ZNS8</accession>
<gene>
    <name evidence="2" type="ORF">FB474_3270</name>
</gene>
<feature type="region of interest" description="Disordered" evidence="1">
    <location>
        <begin position="69"/>
        <end position="114"/>
    </location>
</feature>
<evidence type="ECO:0000256" key="1">
    <source>
        <dbReference type="SAM" id="MobiDB-lite"/>
    </source>
</evidence>
<sequence>MGPMSSAGTEDRGSFTHAVCRACGWRGPGRRARATAERDLELHDLGGCPMEEAELAEGASAPVLEPVSALEPATAHDALDAGTAGGSQAHGIPVAVGEGGVAPGRERLTAHGRS</sequence>
<proteinExistence type="predicted"/>
<organism evidence="2 3">
    <name type="scientific">Oryzihumus leptocrescens</name>
    <dbReference type="NCBI Taxonomy" id="297536"/>
    <lineage>
        <taxon>Bacteria</taxon>
        <taxon>Bacillati</taxon>
        <taxon>Actinomycetota</taxon>
        <taxon>Actinomycetes</taxon>
        <taxon>Micrococcales</taxon>
        <taxon>Intrasporangiaceae</taxon>
        <taxon>Oryzihumus</taxon>
    </lineage>
</organism>
<keyword evidence="3" id="KW-1185">Reference proteome</keyword>
<name>A0A542ZNS8_9MICO</name>
<evidence type="ECO:0000313" key="3">
    <source>
        <dbReference type="Proteomes" id="UP000319514"/>
    </source>
</evidence>
<dbReference type="EMBL" id="VFOQ01000001">
    <property type="protein sequence ID" value="TQL61850.1"/>
    <property type="molecule type" value="Genomic_DNA"/>
</dbReference>
<feature type="compositionally biased region" description="Basic and acidic residues" evidence="1">
    <location>
        <begin position="104"/>
        <end position="114"/>
    </location>
</feature>
<dbReference type="AlphaFoldDB" id="A0A542ZNS8"/>
<evidence type="ECO:0000313" key="2">
    <source>
        <dbReference type="EMBL" id="TQL61850.1"/>
    </source>
</evidence>
<dbReference type="Proteomes" id="UP000319514">
    <property type="component" value="Unassembled WGS sequence"/>
</dbReference>
<reference evidence="2 3" key="1">
    <citation type="submission" date="2019-06" db="EMBL/GenBank/DDBJ databases">
        <title>Sequencing the genomes of 1000 actinobacteria strains.</title>
        <authorList>
            <person name="Klenk H.-P."/>
        </authorList>
    </citation>
    <scope>NUCLEOTIDE SEQUENCE [LARGE SCALE GENOMIC DNA]</scope>
    <source>
        <strain evidence="2 3">DSM 18082</strain>
    </source>
</reference>
<comment type="caution">
    <text evidence="2">The sequence shown here is derived from an EMBL/GenBank/DDBJ whole genome shotgun (WGS) entry which is preliminary data.</text>
</comment>
<protein>
    <submittedName>
        <fullName evidence="2">Uncharacterized protein</fullName>
    </submittedName>
</protein>